<name>A0A382XXV0_9ZZZZ</name>
<protein>
    <recommendedName>
        <fullName evidence="2">50S ribosomal protein L4</fullName>
    </recommendedName>
</protein>
<evidence type="ECO:0008006" key="2">
    <source>
        <dbReference type="Google" id="ProtNLM"/>
    </source>
</evidence>
<gene>
    <name evidence="1" type="ORF">METZ01_LOCUS427962</name>
</gene>
<evidence type="ECO:0000313" key="1">
    <source>
        <dbReference type="EMBL" id="SVD75108.1"/>
    </source>
</evidence>
<dbReference type="AlphaFoldDB" id="A0A382XXV0"/>
<organism evidence="1">
    <name type="scientific">marine metagenome</name>
    <dbReference type="NCBI Taxonomy" id="408172"/>
    <lineage>
        <taxon>unclassified sequences</taxon>
        <taxon>metagenomes</taxon>
        <taxon>ecological metagenomes</taxon>
    </lineage>
</organism>
<feature type="non-terminal residue" evidence="1">
    <location>
        <position position="1"/>
    </location>
</feature>
<proteinExistence type="predicted"/>
<feature type="non-terminal residue" evidence="1">
    <location>
        <position position="41"/>
    </location>
</feature>
<accession>A0A382XXV0</accession>
<sequence>VKKLVIQNKNYTIEDIYLFSKVGAYEISLSKEVLKKIVKSR</sequence>
<dbReference type="EMBL" id="UINC01170859">
    <property type="protein sequence ID" value="SVD75108.1"/>
    <property type="molecule type" value="Genomic_DNA"/>
</dbReference>
<reference evidence="1" key="1">
    <citation type="submission" date="2018-05" db="EMBL/GenBank/DDBJ databases">
        <authorList>
            <person name="Lanie J.A."/>
            <person name="Ng W.-L."/>
            <person name="Kazmierczak K.M."/>
            <person name="Andrzejewski T.M."/>
            <person name="Davidsen T.M."/>
            <person name="Wayne K.J."/>
            <person name="Tettelin H."/>
            <person name="Glass J.I."/>
            <person name="Rusch D."/>
            <person name="Podicherti R."/>
            <person name="Tsui H.-C.T."/>
            <person name="Winkler M.E."/>
        </authorList>
    </citation>
    <scope>NUCLEOTIDE SEQUENCE</scope>
</reference>